<sequence length="254" mass="25223">MAPSPAPSSSGSSSSLPSSPSSPSSPGTPPLDPDSSDAGCGRHSNAHRLISPEALDSVLLVLPEGGHLSLSSQSLCLGHGGATASAAMRRLGLPPEQVVVSASEDGCGNEYLPFDNASFDFVLSAGGLDGACAPAQVAMEGERGCCRRRAEESPPPRLQGGRGSAADGKPKRMRGGGSRSSQENHPAGSQDTPSGGVPAQGHPLRGGSAARTPPARVFLRRATPSGGVLPPDTPSGGVLCADTPCGGVLCAGHP</sequence>
<feature type="compositionally biased region" description="Polar residues" evidence="1">
    <location>
        <begin position="179"/>
        <end position="193"/>
    </location>
</feature>
<comment type="caution">
    <text evidence="2">The sequence shown here is derived from an EMBL/GenBank/DDBJ whole genome shotgun (WGS) entry which is preliminary data.</text>
</comment>
<feature type="region of interest" description="Disordered" evidence="1">
    <location>
        <begin position="148"/>
        <end position="214"/>
    </location>
</feature>
<reference evidence="2" key="1">
    <citation type="submission" date="2017-07" db="EMBL/GenBank/DDBJ databases">
        <title>Taro Niue Genome Assembly and Annotation.</title>
        <authorList>
            <person name="Atibalentja N."/>
            <person name="Keating K."/>
            <person name="Fields C.J."/>
        </authorList>
    </citation>
    <scope>NUCLEOTIDE SEQUENCE</scope>
    <source>
        <strain evidence="2">Niue_2</strain>
        <tissue evidence="2">Leaf</tissue>
    </source>
</reference>
<feature type="compositionally biased region" description="Low complexity" evidence="1">
    <location>
        <begin position="7"/>
        <end position="25"/>
    </location>
</feature>
<organism evidence="2 3">
    <name type="scientific">Colocasia esculenta</name>
    <name type="common">Wild taro</name>
    <name type="synonym">Arum esculentum</name>
    <dbReference type="NCBI Taxonomy" id="4460"/>
    <lineage>
        <taxon>Eukaryota</taxon>
        <taxon>Viridiplantae</taxon>
        <taxon>Streptophyta</taxon>
        <taxon>Embryophyta</taxon>
        <taxon>Tracheophyta</taxon>
        <taxon>Spermatophyta</taxon>
        <taxon>Magnoliopsida</taxon>
        <taxon>Liliopsida</taxon>
        <taxon>Araceae</taxon>
        <taxon>Aroideae</taxon>
        <taxon>Colocasieae</taxon>
        <taxon>Colocasia</taxon>
    </lineage>
</organism>
<dbReference type="EMBL" id="NMUH01001211">
    <property type="protein sequence ID" value="MQL90112.1"/>
    <property type="molecule type" value="Genomic_DNA"/>
</dbReference>
<accession>A0A843UV53</accession>
<evidence type="ECO:0000313" key="3">
    <source>
        <dbReference type="Proteomes" id="UP000652761"/>
    </source>
</evidence>
<gene>
    <name evidence="2" type="ORF">Taro_022697</name>
</gene>
<dbReference type="AlphaFoldDB" id="A0A843UV53"/>
<protein>
    <submittedName>
        <fullName evidence="2">Uncharacterized protein</fullName>
    </submittedName>
</protein>
<dbReference type="Proteomes" id="UP000652761">
    <property type="component" value="Unassembled WGS sequence"/>
</dbReference>
<proteinExistence type="predicted"/>
<feature type="region of interest" description="Disordered" evidence="1">
    <location>
        <begin position="1"/>
        <end position="44"/>
    </location>
</feature>
<evidence type="ECO:0000313" key="2">
    <source>
        <dbReference type="EMBL" id="MQL90112.1"/>
    </source>
</evidence>
<name>A0A843UV53_COLES</name>
<keyword evidence="3" id="KW-1185">Reference proteome</keyword>
<evidence type="ECO:0000256" key="1">
    <source>
        <dbReference type="SAM" id="MobiDB-lite"/>
    </source>
</evidence>